<feature type="compositionally biased region" description="Polar residues" evidence="8">
    <location>
        <begin position="632"/>
        <end position="647"/>
    </location>
</feature>
<evidence type="ECO:0000256" key="3">
    <source>
        <dbReference type="ARBA" id="ARBA00022692"/>
    </source>
</evidence>
<evidence type="ECO:0008006" key="14">
    <source>
        <dbReference type="Google" id="ProtNLM"/>
    </source>
</evidence>
<feature type="domain" description="ABC transmembrane type-1" evidence="11">
    <location>
        <begin position="933"/>
        <end position="1208"/>
    </location>
</feature>
<feature type="domain" description="ABC transporter" evidence="10">
    <location>
        <begin position="1244"/>
        <end position="1483"/>
    </location>
</feature>
<dbReference type="InterPro" id="IPR017871">
    <property type="entry name" value="ABC_transporter-like_CS"/>
</dbReference>
<dbReference type="PROSITE" id="PS50893">
    <property type="entry name" value="ABC_TRANSPORTER_2"/>
    <property type="match status" value="2"/>
</dbReference>
<dbReference type="FunFam" id="3.40.50.300:FF:000565">
    <property type="entry name" value="ABC bile acid transporter"/>
    <property type="match status" value="1"/>
</dbReference>
<evidence type="ECO:0000256" key="7">
    <source>
        <dbReference type="ARBA" id="ARBA00023136"/>
    </source>
</evidence>
<proteinExistence type="predicted"/>
<feature type="transmembrane region" description="Helical" evidence="9">
    <location>
        <begin position="386"/>
        <end position="416"/>
    </location>
</feature>
<feature type="transmembrane region" description="Helical" evidence="9">
    <location>
        <begin position="1070"/>
        <end position="1087"/>
    </location>
</feature>
<dbReference type="Gene3D" id="3.40.50.300">
    <property type="entry name" value="P-loop containing nucleotide triphosphate hydrolases"/>
    <property type="match status" value="2"/>
</dbReference>
<evidence type="ECO:0000256" key="9">
    <source>
        <dbReference type="SAM" id="Phobius"/>
    </source>
</evidence>
<gene>
    <name evidence="12" type="ORF">B0A55_06372</name>
</gene>
<dbReference type="CDD" id="cd03244">
    <property type="entry name" value="ABCC_MRP_domain2"/>
    <property type="match status" value="1"/>
</dbReference>
<feature type="transmembrane region" description="Helical" evidence="9">
    <location>
        <begin position="1157"/>
        <end position="1177"/>
    </location>
</feature>
<dbReference type="FunFam" id="3.40.50.300:FF:000997">
    <property type="entry name" value="Multidrug resistance-associated protein 1"/>
    <property type="match status" value="1"/>
</dbReference>
<keyword evidence="4" id="KW-0547">Nucleotide-binding</keyword>
<name>A0A4U0XBY7_9PEZI</name>
<dbReference type="Gene3D" id="1.20.1560.10">
    <property type="entry name" value="ABC transporter type 1, transmembrane domain"/>
    <property type="match status" value="2"/>
</dbReference>
<evidence type="ECO:0000313" key="13">
    <source>
        <dbReference type="Proteomes" id="UP000309340"/>
    </source>
</evidence>
<dbReference type="InterPro" id="IPR003593">
    <property type="entry name" value="AAA+_ATPase"/>
</dbReference>
<dbReference type="InterPro" id="IPR027417">
    <property type="entry name" value="P-loop_NTPase"/>
</dbReference>
<feature type="transmembrane region" description="Helical" evidence="9">
    <location>
        <begin position="483"/>
        <end position="503"/>
    </location>
</feature>
<dbReference type="Pfam" id="PF00005">
    <property type="entry name" value="ABC_tran"/>
    <property type="match status" value="2"/>
</dbReference>
<keyword evidence="5" id="KW-0067">ATP-binding</keyword>
<dbReference type="SUPFAM" id="SSF90123">
    <property type="entry name" value="ABC transporter transmembrane region"/>
    <property type="match status" value="2"/>
</dbReference>
<feature type="compositionally biased region" description="Basic and acidic residues" evidence="8">
    <location>
        <begin position="873"/>
        <end position="889"/>
    </location>
</feature>
<dbReference type="Proteomes" id="UP000309340">
    <property type="component" value="Unassembled WGS sequence"/>
</dbReference>
<feature type="compositionally biased region" description="Basic and acidic residues" evidence="8">
    <location>
        <begin position="46"/>
        <end position="57"/>
    </location>
</feature>
<dbReference type="InterPro" id="IPR050173">
    <property type="entry name" value="ABC_transporter_C-like"/>
</dbReference>
<dbReference type="FunFam" id="1.20.1560.10:FF:000010">
    <property type="entry name" value="Multidrug resistance-associated ABC transporter"/>
    <property type="match status" value="1"/>
</dbReference>
<reference evidence="12 13" key="1">
    <citation type="submission" date="2017-03" db="EMBL/GenBank/DDBJ databases">
        <title>Genomes of endolithic fungi from Antarctica.</title>
        <authorList>
            <person name="Coleine C."/>
            <person name="Masonjones S."/>
            <person name="Stajich J.E."/>
        </authorList>
    </citation>
    <scope>NUCLEOTIDE SEQUENCE [LARGE SCALE GENOMIC DNA]</scope>
    <source>
        <strain evidence="12 13">CCFEE 5184</strain>
    </source>
</reference>
<feature type="region of interest" description="Disordered" evidence="8">
    <location>
        <begin position="873"/>
        <end position="892"/>
    </location>
</feature>
<keyword evidence="6 9" id="KW-1133">Transmembrane helix</keyword>
<dbReference type="CDD" id="cd18597">
    <property type="entry name" value="ABC_6TM_YOR1_D1_like"/>
    <property type="match status" value="1"/>
</dbReference>
<feature type="compositionally biased region" description="Basic and acidic residues" evidence="8">
    <location>
        <begin position="69"/>
        <end position="82"/>
    </location>
</feature>
<keyword evidence="13" id="KW-1185">Reference proteome</keyword>
<feature type="compositionally biased region" description="Low complexity" evidence="8">
    <location>
        <begin position="83"/>
        <end position="95"/>
    </location>
</feature>
<comment type="subcellular location">
    <subcellularLocation>
        <location evidence="1">Membrane</location>
        <topology evidence="1">Multi-pass membrane protein</topology>
    </subcellularLocation>
</comment>
<dbReference type="PROSITE" id="PS00211">
    <property type="entry name" value="ABC_TRANSPORTER_1"/>
    <property type="match status" value="2"/>
</dbReference>
<dbReference type="EMBL" id="NAJQ01000267">
    <property type="protein sequence ID" value="TKA73377.1"/>
    <property type="molecule type" value="Genomic_DNA"/>
</dbReference>
<evidence type="ECO:0000256" key="2">
    <source>
        <dbReference type="ARBA" id="ARBA00022448"/>
    </source>
</evidence>
<dbReference type="Pfam" id="PF00664">
    <property type="entry name" value="ABC_membrane"/>
    <property type="match status" value="2"/>
</dbReference>
<comment type="caution">
    <text evidence="12">The sequence shown here is derived from an EMBL/GenBank/DDBJ whole genome shotgun (WGS) entry which is preliminary data.</text>
</comment>
<dbReference type="GO" id="GO:0005524">
    <property type="term" value="F:ATP binding"/>
    <property type="evidence" value="ECO:0007669"/>
    <property type="project" value="UniProtKB-KW"/>
</dbReference>
<evidence type="ECO:0000256" key="4">
    <source>
        <dbReference type="ARBA" id="ARBA00022741"/>
    </source>
</evidence>
<keyword evidence="2" id="KW-0813">Transport</keyword>
<dbReference type="SMART" id="SM00382">
    <property type="entry name" value="AAA"/>
    <property type="match status" value="2"/>
</dbReference>
<evidence type="ECO:0000256" key="1">
    <source>
        <dbReference type="ARBA" id="ARBA00004141"/>
    </source>
</evidence>
<feature type="domain" description="ABC transmembrane type-1" evidence="11">
    <location>
        <begin position="207"/>
        <end position="541"/>
    </location>
</feature>
<feature type="domain" description="ABC transporter" evidence="10">
    <location>
        <begin position="643"/>
        <end position="866"/>
    </location>
</feature>
<sequence>MTDSAPLPEQALATNTESTLRHPQDPALSEPLAEEPLAVDSSKASSNEEKVVEKEVAEDSSSSNDDDEKDRNIVRPAVERTHSTWTTTSAATSIARPEEQPPRKQTWGEKLNPLKHKTLPPIPEQRAVSREYGAGFFNKLYFQWMAPLMSVGYQRPLEVNDVWRVNPDRSVEKLQPMLEEALRKRKASGSKNPLPMALYDTFKTEFLIGGACQLTAACVQVLSPFTMKYLIAFAGEAYYAVHDHTPAPSIGRGVGLVIGITCMQMIQSITTNHFIYRGMTVGGQARGALIAIIFDKAMKLSGRAKAGGKAEDAKMETPEGMVPGSKEEKKFLKKKLGKGAQGKSGVVGDGEGWSNGRIVNLMSTDTYRVDLASGMFHMVWTSPIQIMLTLALLLINLTYSALAGFAFICLCMPLLAKSIKSLMARRKFINKITDQRVSLTQEIISSVRFVKFFGWEMSFIDRLAEIRTREINKISFLLSIRNGIMAVSMTMPIFASMLAFITFSLTKHPLNPAPVFSSLALFNAMRIPLNLLPMVIGQVVDANASLGRIQEFLDAEELEDEAEWNYEMKNAISLRDAEFTWERTSTQNTDRKPGQDPKGMKQEKMEKKQAKKDAKEEKRKSKQMDKEKLGSVPQTPTSPATSISPQSPIAGEESEDHPFHIRDINLDVGRNELIAVIGSVGSGKSSLLGALAGDMRRTTGNMTLGASRAFCPQYAWIQNATVKQNIVFGKEYDSRWYNEVIDACALRPDLDMLPSGDMTEIGERGITVSGGQKQRLNIARAIYFNADIVLMDDPLSAVDAHVGRHIMDNAICGLMRDKCRVLATHQLHVLHRVDRIVWMKEGGIYKVATFNELMEHDTEFQKLMETTAVEQKTEAAEHDGDEHEDEKKVVQRKKGKKPAGALMQVEERAVKGVGWDVYKAYIQASGTIWNLPLVLLILLLSQGANIVTSLWLSYWTSSRWHLPLGVYIGVYAALGVVQATLLFIWSVALTVLGTRASKVMLHRAVRRVLRAPMSFFDTTPLGRITNRFSKDVDTMDNTLTDSMRMFFMTMAMICSVFILIIAYYYYFVIALVPLTVMFLFSAGYYRASAREIKRHEAVLRSAVFSRFGEAVTGTSTIRAYGLQKQFAKSVNDAVDDMDGAYFLTFGNQRWLSSRLDVVGNLLVFTVGILVVTSRFAINPSTGGLVLSYILTIVQMIQFTVRQLAEVENNMNSTERIHYYGTELEEEAPLHLAEVRPTWPEKGEIVFNKVEMRYRAGLPLVLKGLSMHVQGGERIGVVGRTGAGKSSIMSTVFRLIELSGGSIRIDGVDIATVGLHDLRSRLAIIPQDPTLFRGTIRSNLDPFDEHDDLKLWNALRQADLVGSEQAIEDESGRIHLDTTVEDEGLNFSLGQRQLLALARALVRGSQIIVCDEATSSVDFETDQKIQKTIVRGFKGKTLLCIAHRLKTIIGYDRILVMDAGNVAELDTPLRLYDQPGGIFRSMCERSGIGRQDFFESVEARLGEESPVLERSLSQVVVAGEQ</sequence>
<dbReference type="InterPro" id="IPR011527">
    <property type="entry name" value="ABC1_TM_dom"/>
</dbReference>
<dbReference type="InterPro" id="IPR036640">
    <property type="entry name" value="ABC1_TM_sf"/>
</dbReference>
<evidence type="ECO:0000259" key="10">
    <source>
        <dbReference type="PROSITE" id="PS50893"/>
    </source>
</evidence>
<feature type="transmembrane region" description="Helical" evidence="9">
    <location>
        <begin position="1045"/>
        <end position="1064"/>
    </location>
</feature>
<feature type="transmembrane region" description="Helical" evidence="9">
    <location>
        <begin position="515"/>
        <end position="540"/>
    </location>
</feature>
<feature type="transmembrane region" description="Helical" evidence="9">
    <location>
        <begin position="964"/>
        <end position="993"/>
    </location>
</feature>
<dbReference type="CDD" id="cd18606">
    <property type="entry name" value="ABC_6TM_YOR1_D2_like"/>
    <property type="match status" value="1"/>
</dbReference>
<dbReference type="InterPro" id="IPR003439">
    <property type="entry name" value="ABC_transporter-like_ATP-bd"/>
</dbReference>
<dbReference type="PANTHER" id="PTHR24223">
    <property type="entry name" value="ATP-BINDING CASSETTE SUB-FAMILY C"/>
    <property type="match status" value="1"/>
</dbReference>
<feature type="compositionally biased region" description="Basic and acidic residues" evidence="8">
    <location>
        <begin position="589"/>
        <end position="629"/>
    </location>
</feature>
<evidence type="ECO:0000259" key="11">
    <source>
        <dbReference type="PROSITE" id="PS50929"/>
    </source>
</evidence>
<evidence type="ECO:0000256" key="6">
    <source>
        <dbReference type="ARBA" id="ARBA00022989"/>
    </source>
</evidence>
<accession>A0A4U0XBY7</accession>
<dbReference type="STRING" id="329884.A0A4U0XBY7"/>
<dbReference type="PROSITE" id="PS50929">
    <property type="entry name" value="ABC_TM1F"/>
    <property type="match status" value="2"/>
</dbReference>
<dbReference type="GO" id="GO:0140359">
    <property type="term" value="F:ABC-type transporter activity"/>
    <property type="evidence" value="ECO:0007669"/>
    <property type="project" value="InterPro"/>
</dbReference>
<evidence type="ECO:0000256" key="8">
    <source>
        <dbReference type="SAM" id="MobiDB-lite"/>
    </source>
</evidence>
<evidence type="ECO:0000256" key="5">
    <source>
        <dbReference type="ARBA" id="ARBA00022840"/>
    </source>
</evidence>
<protein>
    <recommendedName>
        <fullName evidence="14">Oligomycin resistance ATP-dependent permease YOR1</fullName>
    </recommendedName>
</protein>
<keyword evidence="7 9" id="KW-0472">Membrane</keyword>
<feature type="region of interest" description="Disordered" evidence="8">
    <location>
        <begin position="1"/>
        <end position="120"/>
    </location>
</feature>
<evidence type="ECO:0000313" key="12">
    <source>
        <dbReference type="EMBL" id="TKA73377.1"/>
    </source>
</evidence>
<feature type="transmembrane region" description="Helical" evidence="9">
    <location>
        <begin position="928"/>
        <end position="952"/>
    </location>
</feature>
<dbReference type="SUPFAM" id="SSF52540">
    <property type="entry name" value="P-loop containing nucleoside triphosphate hydrolases"/>
    <property type="match status" value="2"/>
</dbReference>
<dbReference type="GO" id="GO:0016020">
    <property type="term" value="C:membrane"/>
    <property type="evidence" value="ECO:0007669"/>
    <property type="project" value="UniProtKB-SubCell"/>
</dbReference>
<feature type="region of interest" description="Disordered" evidence="8">
    <location>
        <begin position="582"/>
        <end position="654"/>
    </location>
</feature>
<dbReference type="OrthoDB" id="6500128at2759"/>
<keyword evidence="3 9" id="KW-0812">Transmembrane</keyword>
<dbReference type="GO" id="GO:0016887">
    <property type="term" value="F:ATP hydrolysis activity"/>
    <property type="evidence" value="ECO:0007669"/>
    <property type="project" value="InterPro"/>
</dbReference>
<dbReference type="PANTHER" id="PTHR24223:SF464">
    <property type="entry name" value="ABC-TYPE TRANSPORTER CICA"/>
    <property type="match status" value="1"/>
</dbReference>
<organism evidence="12 13">
    <name type="scientific">Friedmanniomyces simplex</name>
    <dbReference type="NCBI Taxonomy" id="329884"/>
    <lineage>
        <taxon>Eukaryota</taxon>
        <taxon>Fungi</taxon>
        <taxon>Dikarya</taxon>
        <taxon>Ascomycota</taxon>
        <taxon>Pezizomycotina</taxon>
        <taxon>Dothideomycetes</taxon>
        <taxon>Dothideomycetidae</taxon>
        <taxon>Mycosphaerellales</taxon>
        <taxon>Teratosphaeriaceae</taxon>
        <taxon>Friedmanniomyces</taxon>
    </lineage>
</organism>
<dbReference type="CDD" id="cd03250">
    <property type="entry name" value="ABCC_MRP_domain1"/>
    <property type="match status" value="1"/>
</dbReference>